<keyword evidence="3" id="KW-0028">Amino-acid biosynthesis</keyword>
<organism evidence="7">
    <name type="scientific">marine metagenome</name>
    <dbReference type="NCBI Taxonomy" id="408172"/>
    <lineage>
        <taxon>unclassified sequences</taxon>
        <taxon>metagenomes</taxon>
        <taxon>ecological metagenomes</taxon>
    </lineage>
</organism>
<sequence>MISKIKSPARLHGMVKPPGDKSISHRASLLNSISKGVSHVSNFCVGDDRSSMLGCLRGLGANITRHTNCKISGAEECFEIIGSGLHGLAEPTDVLNAGNSGTTMRLISGLLAGQDFFSVITGDDSLRNRPMKRITTPLTQMGADINGRDDNSLAPLSFKGSSLQGIEYTMPVASAQLKSCLIIAGLYSSSPSIIHQPAESRDHTERMLNSMGGDLEINGLTIKTGNKELSSVDVKVPSDTSGSAFWLIAGACHSDSKITIPRMGMNPTRTGVLEVLKSMNANITIENEHLEGGEPTGDVTVSTS</sequence>
<proteinExistence type="inferred from homology"/>
<evidence type="ECO:0000256" key="5">
    <source>
        <dbReference type="SAM" id="MobiDB-lite"/>
    </source>
</evidence>
<dbReference type="AlphaFoldDB" id="A0A381Y5V5"/>
<evidence type="ECO:0000256" key="1">
    <source>
        <dbReference type="ARBA" id="ARBA00009948"/>
    </source>
</evidence>
<dbReference type="GO" id="GO:0008652">
    <property type="term" value="P:amino acid biosynthetic process"/>
    <property type="evidence" value="ECO:0007669"/>
    <property type="project" value="UniProtKB-KW"/>
</dbReference>
<evidence type="ECO:0000259" key="6">
    <source>
        <dbReference type="Pfam" id="PF00275"/>
    </source>
</evidence>
<dbReference type="InterPro" id="IPR023193">
    <property type="entry name" value="EPSP_synthase_CS"/>
</dbReference>
<dbReference type="InterPro" id="IPR036968">
    <property type="entry name" value="Enolpyruvate_Tfrase_sf"/>
</dbReference>
<dbReference type="PANTHER" id="PTHR21090:SF5">
    <property type="entry name" value="PENTAFUNCTIONAL AROM POLYPEPTIDE"/>
    <property type="match status" value="1"/>
</dbReference>
<keyword evidence="2" id="KW-0963">Cytoplasm</keyword>
<feature type="region of interest" description="Disordered" evidence="5">
    <location>
        <begin position="1"/>
        <end position="21"/>
    </location>
</feature>
<dbReference type="GO" id="GO:0003866">
    <property type="term" value="F:3-phosphoshikimate 1-carboxyvinyltransferase activity"/>
    <property type="evidence" value="ECO:0007669"/>
    <property type="project" value="TreeGrafter"/>
</dbReference>
<feature type="non-terminal residue" evidence="7">
    <location>
        <position position="304"/>
    </location>
</feature>
<dbReference type="Gene3D" id="3.65.10.10">
    <property type="entry name" value="Enolpyruvate transferase domain"/>
    <property type="match status" value="2"/>
</dbReference>
<protein>
    <recommendedName>
        <fullName evidence="6">Enolpyruvate transferase domain-containing protein</fullName>
    </recommendedName>
</protein>
<reference evidence="7" key="1">
    <citation type="submission" date="2018-05" db="EMBL/GenBank/DDBJ databases">
        <authorList>
            <person name="Lanie J.A."/>
            <person name="Ng W.-L."/>
            <person name="Kazmierczak K.M."/>
            <person name="Andrzejewski T.M."/>
            <person name="Davidsen T.M."/>
            <person name="Wayne K.J."/>
            <person name="Tettelin H."/>
            <person name="Glass J.I."/>
            <person name="Rusch D."/>
            <person name="Podicherti R."/>
            <person name="Tsui H.-C.T."/>
            <person name="Winkler M.E."/>
        </authorList>
    </citation>
    <scope>NUCLEOTIDE SEQUENCE</scope>
</reference>
<feature type="domain" description="Enolpyruvate transferase" evidence="6">
    <location>
        <begin position="6"/>
        <end position="289"/>
    </location>
</feature>
<evidence type="ECO:0000313" key="7">
    <source>
        <dbReference type="EMBL" id="SVA72260.1"/>
    </source>
</evidence>
<accession>A0A381Y5V5</accession>
<dbReference type="GO" id="GO:0009423">
    <property type="term" value="P:chorismate biosynthetic process"/>
    <property type="evidence" value="ECO:0007669"/>
    <property type="project" value="TreeGrafter"/>
</dbReference>
<dbReference type="Pfam" id="PF00275">
    <property type="entry name" value="EPSP_synthase"/>
    <property type="match status" value="1"/>
</dbReference>
<dbReference type="InterPro" id="IPR013792">
    <property type="entry name" value="RNA3'P_cycl/enolpyr_Trfase_a/b"/>
</dbReference>
<dbReference type="SUPFAM" id="SSF55205">
    <property type="entry name" value="EPT/RTPC-like"/>
    <property type="match status" value="1"/>
</dbReference>
<dbReference type="InterPro" id="IPR001986">
    <property type="entry name" value="Enolpyruvate_Tfrase_dom"/>
</dbReference>
<dbReference type="EMBL" id="UINC01017433">
    <property type="protein sequence ID" value="SVA72260.1"/>
    <property type="molecule type" value="Genomic_DNA"/>
</dbReference>
<evidence type="ECO:0000256" key="3">
    <source>
        <dbReference type="ARBA" id="ARBA00022605"/>
    </source>
</evidence>
<evidence type="ECO:0000256" key="2">
    <source>
        <dbReference type="ARBA" id="ARBA00022490"/>
    </source>
</evidence>
<dbReference type="PANTHER" id="PTHR21090">
    <property type="entry name" value="AROM/DEHYDROQUINATE SYNTHASE"/>
    <property type="match status" value="1"/>
</dbReference>
<name>A0A381Y5V5_9ZZZZ</name>
<dbReference type="PROSITE" id="PS00104">
    <property type="entry name" value="EPSP_SYNTHASE_1"/>
    <property type="match status" value="1"/>
</dbReference>
<comment type="similarity">
    <text evidence="1">Belongs to the EPSP synthase family.</text>
</comment>
<gene>
    <name evidence="7" type="ORF">METZ01_LOCUS125114</name>
</gene>
<evidence type="ECO:0000256" key="4">
    <source>
        <dbReference type="ARBA" id="ARBA00022679"/>
    </source>
</evidence>
<dbReference type="FunFam" id="3.65.10.10:FF:000005">
    <property type="entry name" value="3-phosphoshikimate 1-carboxyvinyltransferase"/>
    <property type="match status" value="1"/>
</dbReference>
<keyword evidence="4" id="KW-0808">Transferase</keyword>